<evidence type="ECO:0000313" key="7">
    <source>
        <dbReference type="Proteomes" id="UP000547444"/>
    </source>
</evidence>
<dbReference type="PRINTS" id="PR00502">
    <property type="entry name" value="NUDIXFAMILY"/>
</dbReference>
<dbReference type="AlphaFoldDB" id="A0A7X5ZGL4"/>
<proteinExistence type="inferred from homology"/>
<comment type="similarity">
    <text evidence="1 3">Belongs to the Nudix hydrolase family.</text>
</comment>
<dbReference type="InterPro" id="IPR020476">
    <property type="entry name" value="Nudix_hydrolase"/>
</dbReference>
<dbReference type="Gene3D" id="3.90.79.10">
    <property type="entry name" value="Nucleoside Triphosphate Pyrophosphohydrolase"/>
    <property type="match status" value="1"/>
</dbReference>
<dbReference type="InterPro" id="IPR000086">
    <property type="entry name" value="NUDIX_hydrolase_dom"/>
</dbReference>
<dbReference type="PANTHER" id="PTHR43736:SF1">
    <property type="entry name" value="DIHYDRONEOPTERIN TRIPHOSPHATE DIPHOSPHATASE"/>
    <property type="match status" value="1"/>
</dbReference>
<dbReference type="RefSeq" id="WP_167163035.1">
    <property type="nucleotide sequence ID" value="NZ_JAANOW010000003.1"/>
</dbReference>
<evidence type="ECO:0000313" key="6">
    <source>
        <dbReference type="EMBL" id="NIH99252.1"/>
    </source>
</evidence>
<dbReference type="EMBL" id="JAANOW010000003">
    <property type="protein sequence ID" value="NIH97712.1"/>
    <property type="molecule type" value="Genomic_DNA"/>
</dbReference>
<dbReference type="SUPFAM" id="SSF55811">
    <property type="entry name" value="Nudix"/>
    <property type="match status" value="1"/>
</dbReference>
<organism evidence="6 7">
    <name type="scientific">Mycolicibacterium fluoranthenivorans</name>
    <dbReference type="NCBI Taxonomy" id="258505"/>
    <lineage>
        <taxon>Bacteria</taxon>
        <taxon>Bacillati</taxon>
        <taxon>Actinomycetota</taxon>
        <taxon>Actinomycetes</taxon>
        <taxon>Mycobacteriales</taxon>
        <taxon>Mycobacteriaceae</taxon>
        <taxon>Mycolicibacterium</taxon>
    </lineage>
</organism>
<dbReference type="InterPro" id="IPR015797">
    <property type="entry name" value="NUDIX_hydrolase-like_dom_sf"/>
</dbReference>
<dbReference type="EMBL" id="JAANOW010000005">
    <property type="protein sequence ID" value="NIH99252.1"/>
    <property type="molecule type" value="Genomic_DNA"/>
</dbReference>
<dbReference type="Pfam" id="PF00293">
    <property type="entry name" value="NUDIX"/>
    <property type="match status" value="1"/>
</dbReference>
<reference evidence="6 7" key="1">
    <citation type="submission" date="2020-03" db="EMBL/GenBank/DDBJ databases">
        <title>Sequencing the genomes of 1000 actinobacteria strains.</title>
        <authorList>
            <person name="Klenk H.-P."/>
        </authorList>
    </citation>
    <scope>NUCLEOTIDE SEQUENCE [LARGE SCALE GENOMIC DNA]</scope>
    <source>
        <strain evidence="6 7">DSM 44556</strain>
    </source>
</reference>
<feature type="domain" description="Nudix hydrolase" evidence="4">
    <location>
        <begin position="5"/>
        <end position="127"/>
    </location>
</feature>
<dbReference type="GO" id="GO:0016787">
    <property type="term" value="F:hydrolase activity"/>
    <property type="evidence" value="ECO:0007669"/>
    <property type="project" value="UniProtKB-KW"/>
</dbReference>
<evidence type="ECO:0000259" key="4">
    <source>
        <dbReference type="PROSITE" id="PS51462"/>
    </source>
</evidence>
<dbReference type="InterPro" id="IPR020084">
    <property type="entry name" value="NUDIX_hydrolase_CS"/>
</dbReference>
<comment type="caution">
    <text evidence="6">The sequence shown here is derived from an EMBL/GenBank/DDBJ whole genome shotgun (WGS) entry which is preliminary data.</text>
</comment>
<dbReference type="PROSITE" id="PS00893">
    <property type="entry name" value="NUDIX_BOX"/>
    <property type="match status" value="1"/>
</dbReference>
<protein>
    <submittedName>
        <fullName evidence="6">ADP-ribose pyrophosphatase YjhB (NUDIX family)</fullName>
    </submittedName>
</protein>
<keyword evidence="7" id="KW-1185">Reference proteome</keyword>
<keyword evidence="2 3" id="KW-0378">Hydrolase</keyword>
<sequence>MAATPKHSVSVAGIVVRDDGRVLVIKRDDNGHWEAPGGVLELDESFEAGVQREVLEETGLEVAVERLTGVYKNLTHGIVALVYRCRPAAGEPHATDEAREIRWMTKEEVQGVMVPAFAVRVSDAFEEAPQSRVHDGVKLV</sequence>
<name>A0A7X5ZGL4_9MYCO</name>
<evidence type="ECO:0000313" key="5">
    <source>
        <dbReference type="EMBL" id="NIH97712.1"/>
    </source>
</evidence>
<evidence type="ECO:0000256" key="3">
    <source>
        <dbReference type="RuleBase" id="RU003476"/>
    </source>
</evidence>
<dbReference type="PANTHER" id="PTHR43736">
    <property type="entry name" value="ADP-RIBOSE PYROPHOSPHATASE"/>
    <property type="match status" value="1"/>
</dbReference>
<dbReference type="Proteomes" id="UP000547444">
    <property type="component" value="Unassembled WGS sequence"/>
</dbReference>
<gene>
    <name evidence="5" type="ORF">FHU31_004718</name>
    <name evidence="6" type="ORF">FHU31_006276</name>
</gene>
<dbReference type="PROSITE" id="PS51462">
    <property type="entry name" value="NUDIX"/>
    <property type="match status" value="1"/>
</dbReference>
<evidence type="ECO:0000256" key="1">
    <source>
        <dbReference type="ARBA" id="ARBA00005582"/>
    </source>
</evidence>
<accession>A0A7X5ZGL4</accession>
<evidence type="ECO:0000256" key="2">
    <source>
        <dbReference type="ARBA" id="ARBA00022801"/>
    </source>
</evidence>